<evidence type="ECO:0000313" key="12">
    <source>
        <dbReference type="EnsemblPlants" id="PAC:32902157.CDS.1"/>
    </source>
</evidence>
<evidence type="ECO:0000313" key="13">
    <source>
        <dbReference type="Proteomes" id="UP000006727"/>
    </source>
</evidence>
<evidence type="ECO:0000256" key="9">
    <source>
        <dbReference type="SAM" id="SignalP"/>
    </source>
</evidence>
<dbReference type="RefSeq" id="XP_024387640.1">
    <property type="nucleotide sequence ID" value="XM_024531872.2"/>
</dbReference>
<keyword evidence="8" id="KW-0150">Chloroplast</keyword>
<keyword evidence="2 8" id="KW-0813">Transport</keyword>
<feature type="signal peptide" evidence="9">
    <location>
        <begin position="1"/>
        <end position="18"/>
    </location>
</feature>
<dbReference type="InterPro" id="IPR012675">
    <property type="entry name" value="Beta-grasp_dom_sf"/>
</dbReference>
<evidence type="ECO:0000313" key="11">
    <source>
        <dbReference type="EMBL" id="PNR46837.1"/>
    </source>
</evidence>
<dbReference type="Gramene" id="Pp3c10_16100V3.3">
    <property type="protein sequence ID" value="PAC:32902159.CDS.1"/>
    <property type="gene ID" value="Pp3c10_16100"/>
</dbReference>
<feature type="domain" description="2Fe-2S ferredoxin-type" evidence="10">
    <location>
        <begin position="51"/>
        <end position="143"/>
    </location>
</feature>
<comment type="subcellular location">
    <subcellularLocation>
        <location evidence="8">Plastid</location>
        <location evidence="8">Chloroplast</location>
    </subcellularLocation>
</comment>
<dbReference type="OrthoDB" id="1885901at2759"/>
<proteinExistence type="inferred from homology"/>
<keyword evidence="5 8" id="KW-0249">Electron transport</keyword>
<keyword evidence="3 8" id="KW-0001">2Fe-2S</keyword>
<reference evidence="12" key="3">
    <citation type="submission" date="2020-12" db="UniProtKB">
        <authorList>
            <consortium name="EnsemblPlants"/>
        </authorList>
    </citation>
    <scope>IDENTIFICATION</scope>
</reference>
<dbReference type="RefSeq" id="XP_024387641.1">
    <property type="nucleotide sequence ID" value="XM_024531873.2"/>
</dbReference>
<keyword evidence="13" id="KW-1185">Reference proteome</keyword>
<keyword evidence="9" id="KW-0732">Signal</keyword>
<evidence type="ECO:0000256" key="7">
    <source>
        <dbReference type="ARBA" id="ARBA00023014"/>
    </source>
</evidence>
<keyword evidence="4 8" id="KW-0479">Metal-binding</keyword>
<accession>A9T0A5</accession>
<dbReference type="GO" id="GO:0022900">
    <property type="term" value="P:electron transport chain"/>
    <property type="evidence" value="ECO:0007669"/>
    <property type="project" value="InterPro"/>
</dbReference>
<dbReference type="InterPro" id="IPR010241">
    <property type="entry name" value="Fd_pln"/>
</dbReference>
<feature type="chain" id="PRO_5014297971" description="Ferredoxin" evidence="9">
    <location>
        <begin position="19"/>
        <end position="160"/>
    </location>
</feature>
<sequence>MATVGAALSTALVPLATTAVGFRARLSSVFIVHASKSSRWGLGRVTCMASYKVTLRTPTVIHTLEVDDGVTILDAAEEAAIDMPYSSMCRNGGCPECAGVLELGQVDQSAGNFLDKQQLGKGFCLTCVAYPRSDCTITTHQEDLLIRSIVADSKIDTLFF</sequence>
<dbReference type="Gramene" id="Pp3c10_16100V3.2">
    <property type="protein sequence ID" value="PAC:32902158.CDS.1"/>
    <property type="gene ID" value="Pp3c10_16100"/>
</dbReference>
<dbReference type="PROSITE" id="PS51085">
    <property type="entry name" value="2FE2S_FER_2"/>
    <property type="match status" value="1"/>
</dbReference>
<dbReference type="InterPro" id="IPR001041">
    <property type="entry name" value="2Fe-2S_ferredoxin-type"/>
</dbReference>
<evidence type="ECO:0000256" key="3">
    <source>
        <dbReference type="ARBA" id="ARBA00022714"/>
    </source>
</evidence>
<dbReference type="GO" id="GO:0046872">
    <property type="term" value="F:metal ion binding"/>
    <property type="evidence" value="ECO:0007669"/>
    <property type="project" value="UniProtKB-KW"/>
</dbReference>
<dbReference type="NCBIfam" id="TIGR02008">
    <property type="entry name" value="fdx_plant"/>
    <property type="match status" value="1"/>
</dbReference>
<comment type="cofactor">
    <cofactor evidence="8">
        <name>[2Fe-2S] cluster</name>
        <dbReference type="ChEBI" id="CHEBI:190135"/>
    </cofactor>
    <text evidence="8">Binds 1 [2Fe-2S] cluster.</text>
</comment>
<dbReference type="PANTHER" id="PTHR43112">
    <property type="entry name" value="FERREDOXIN"/>
    <property type="match status" value="1"/>
</dbReference>
<dbReference type="GO" id="GO:0009507">
    <property type="term" value="C:chloroplast"/>
    <property type="evidence" value="ECO:0007669"/>
    <property type="project" value="UniProtKB-SubCell"/>
</dbReference>
<evidence type="ECO:0000256" key="1">
    <source>
        <dbReference type="ARBA" id="ARBA00007874"/>
    </source>
</evidence>
<dbReference type="InterPro" id="IPR036010">
    <property type="entry name" value="2Fe-2S_ferredoxin-like_sf"/>
</dbReference>
<keyword evidence="7 8" id="KW-0411">Iron-sulfur</keyword>
<dbReference type="Gene3D" id="3.10.20.30">
    <property type="match status" value="1"/>
</dbReference>
<comment type="similarity">
    <text evidence="1 8">Belongs to the 2Fe2S plant-type ferredoxin family.</text>
</comment>
<dbReference type="SUPFAM" id="SSF54292">
    <property type="entry name" value="2Fe-2S ferredoxin-like"/>
    <property type="match status" value="1"/>
</dbReference>
<protein>
    <recommendedName>
        <fullName evidence="8">Ferredoxin</fullName>
    </recommendedName>
</protein>
<reference evidence="11 13" key="2">
    <citation type="journal article" date="2018" name="Plant J.">
        <title>The Physcomitrella patens chromosome-scale assembly reveals moss genome structure and evolution.</title>
        <authorList>
            <person name="Lang D."/>
            <person name="Ullrich K.K."/>
            <person name="Murat F."/>
            <person name="Fuchs J."/>
            <person name="Jenkins J."/>
            <person name="Haas F.B."/>
            <person name="Piednoel M."/>
            <person name="Gundlach H."/>
            <person name="Van Bel M."/>
            <person name="Meyberg R."/>
            <person name="Vives C."/>
            <person name="Morata J."/>
            <person name="Symeonidi A."/>
            <person name="Hiss M."/>
            <person name="Muchero W."/>
            <person name="Kamisugi Y."/>
            <person name="Saleh O."/>
            <person name="Blanc G."/>
            <person name="Decker E.L."/>
            <person name="van Gessel N."/>
            <person name="Grimwood J."/>
            <person name="Hayes R.D."/>
            <person name="Graham S.W."/>
            <person name="Gunter L.E."/>
            <person name="McDaniel S.F."/>
            <person name="Hoernstein S.N.W."/>
            <person name="Larsson A."/>
            <person name="Li F.W."/>
            <person name="Perroud P.F."/>
            <person name="Phillips J."/>
            <person name="Ranjan P."/>
            <person name="Rokshar D.S."/>
            <person name="Rothfels C.J."/>
            <person name="Schneider L."/>
            <person name="Shu S."/>
            <person name="Stevenson D.W."/>
            <person name="Thummler F."/>
            <person name="Tillich M."/>
            <person name="Villarreal Aguilar J.C."/>
            <person name="Widiez T."/>
            <person name="Wong G.K."/>
            <person name="Wymore A."/>
            <person name="Zhang Y."/>
            <person name="Zimmer A.D."/>
            <person name="Quatrano R.S."/>
            <person name="Mayer K.F.X."/>
            <person name="Goodstein D."/>
            <person name="Casacuberta J.M."/>
            <person name="Vandepoele K."/>
            <person name="Reski R."/>
            <person name="Cuming A.C."/>
            <person name="Tuskan G.A."/>
            <person name="Maumus F."/>
            <person name="Salse J."/>
            <person name="Schmutz J."/>
            <person name="Rensing S.A."/>
        </authorList>
    </citation>
    <scope>NUCLEOTIDE SEQUENCE [LARGE SCALE GENOMIC DNA]</scope>
    <source>
        <strain evidence="12 13">cv. Gransden 2004</strain>
    </source>
</reference>
<dbReference type="GO" id="GO:0051537">
    <property type="term" value="F:2 iron, 2 sulfur cluster binding"/>
    <property type="evidence" value="ECO:0007669"/>
    <property type="project" value="UniProtKB-KW"/>
</dbReference>
<evidence type="ECO:0000259" key="10">
    <source>
        <dbReference type="PROSITE" id="PS51085"/>
    </source>
</evidence>
<evidence type="ECO:0000256" key="8">
    <source>
        <dbReference type="RuleBase" id="RU364001"/>
    </source>
</evidence>
<dbReference type="Proteomes" id="UP000006727">
    <property type="component" value="Chromosome 10"/>
</dbReference>
<evidence type="ECO:0000256" key="4">
    <source>
        <dbReference type="ARBA" id="ARBA00022723"/>
    </source>
</evidence>
<evidence type="ECO:0000256" key="2">
    <source>
        <dbReference type="ARBA" id="ARBA00022448"/>
    </source>
</evidence>
<keyword evidence="6 8" id="KW-0408">Iron</keyword>
<dbReference type="eggNOG" id="ENOG502S3RJ">
    <property type="taxonomic scope" value="Eukaryota"/>
</dbReference>
<dbReference type="CDD" id="cd00207">
    <property type="entry name" value="fer2"/>
    <property type="match status" value="1"/>
</dbReference>
<dbReference type="Gramene" id="Pp3c10_16100V3.1">
    <property type="protein sequence ID" value="PAC:32902157.CDS.1"/>
    <property type="gene ID" value="Pp3c10_16100"/>
</dbReference>
<dbReference type="GeneID" id="112288064"/>
<keyword evidence="8" id="KW-0934">Plastid</keyword>
<dbReference type="PANTHER" id="PTHR43112:SF3">
    <property type="entry name" value="FERREDOXIN-2, CHLOROPLASTIC"/>
    <property type="match status" value="1"/>
</dbReference>
<dbReference type="AlphaFoldDB" id="A9T0A5"/>
<dbReference type="EnsemblPlants" id="Pp3c10_16100V3.1">
    <property type="protein sequence ID" value="PAC:32902157.CDS.1"/>
    <property type="gene ID" value="Pp3c10_16100"/>
</dbReference>
<reference evidence="11 13" key="1">
    <citation type="journal article" date="2008" name="Science">
        <title>The Physcomitrella genome reveals evolutionary insights into the conquest of land by plants.</title>
        <authorList>
            <person name="Rensing S."/>
            <person name="Lang D."/>
            <person name="Zimmer A."/>
            <person name="Terry A."/>
            <person name="Salamov A."/>
            <person name="Shapiro H."/>
            <person name="Nishiyama T."/>
            <person name="Perroud P.-F."/>
            <person name="Lindquist E."/>
            <person name="Kamisugi Y."/>
            <person name="Tanahashi T."/>
            <person name="Sakakibara K."/>
            <person name="Fujita T."/>
            <person name="Oishi K."/>
            <person name="Shin-I T."/>
            <person name="Kuroki Y."/>
            <person name="Toyoda A."/>
            <person name="Suzuki Y."/>
            <person name="Hashimoto A."/>
            <person name="Yamaguchi K."/>
            <person name="Sugano A."/>
            <person name="Kohara Y."/>
            <person name="Fujiyama A."/>
            <person name="Anterola A."/>
            <person name="Aoki S."/>
            <person name="Ashton N."/>
            <person name="Barbazuk W.B."/>
            <person name="Barker E."/>
            <person name="Bennetzen J."/>
            <person name="Bezanilla M."/>
            <person name="Blankenship R."/>
            <person name="Cho S.H."/>
            <person name="Dutcher S."/>
            <person name="Estelle M."/>
            <person name="Fawcett J.A."/>
            <person name="Gundlach H."/>
            <person name="Hanada K."/>
            <person name="Heyl A."/>
            <person name="Hicks K.A."/>
            <person name="Hugh J."/>
            <person name="Lohr M."/>
            <person name="Mayer K."/>
            <person name="Melkozernov A."/>
            <person name="Murata T."/>
            <person name="Nelson D."/>
            <person name="Pils B."/>
            <person name="Prigge M."/>
            <person name="Reiss B."/>
            <person name="Renner T."/>
            <person name="Rombauts S."/>
            <person name="Rushton P."/>
            <person name="Sanderfoot A."/>
            <person name="Schween G."/>
            <person name="Shiu S.-H."/>
            <person name="Stueber K."/>
            <person name="Theodoulou F.L."/>
            <person name="Tu H."/>
            <person name="Van de Peer Y."/>
            <person name="Verrier P.J."/>
            <person name="Waters E."/>
            <person name="Wood A."/>
            <person name="Yang L."/>
            <person name="Cove D."/>
            <person name="Cuming A."/>
            <person name="Hasebe M."/>
            <person name="Lucas S."/>
            <person name="Mishler D.B."/>
            <person name="Reski R."/>
            <person name="Grigoriev I."/>
            <person name="Quatrano R.S."/>
            <person name="Boore J.L."/>
        </authorList>
    </citation>
    <scope>NUCLEOTIDE SEQUENCE [LARGE SCALE GENOMIC DNA]</scope>
    <source>
        <strain evidence="12 13">cv. Gransden 2004</strain>
    </source>
</reference>
<organism evidence="11">
    <name type="scientific">Physcomitrium patens</name>
    <name type="common">Spreading-leaved earth moss</name>
    <name type="synonym">Physcomitrella patens</name>
    <dbReference type="NCBI Taxonomy" id="3218"/>
    <lineage>
        <taxon>Eukaryota</taxon>
        <taxon>Viridiplantae</taxon>
        <taxon>Streptophyta</taxon>
        <taxon>Embryophyta</taxon>
        <taxon>Bryophyta</taxon>
        <taxon>Bryophytina</taxon>
        <taxon>Bryopsida</taxon>
        <taxon>Funariidae</taxon>
        <taxon>Funariales</taxon>
        <taxon>Funariaceae</taxon>
        <taxon>Physcomitrium</taxon>
    </lineage>
</organism>
<dbReference type="Pfam" id="PF00111">
    <property type="entry name" value="Fer2"/>
    <property type="match status" value="1"/>
</dbReference>
<dbReference type="EMBL" id="ABEU02000010">
    <property type="protein sequence ID" value="PNR46837.1"/>
    <property type="molecule type" value="Genomic_DNA"/>
</dbReference>
<dbReference type="HOGENOM" id="CLU_082632_1_1_1"/>
<comment type="function">
    <text evidence="8">Ferredoxins are iron-sulfur proteins that transfer electrons in a wide variety of metabolic reactions.</text>
</comment>
<evidence type="ECO:0000256" key="5">
    <source>
        <dbReference type="ARBA" id="ARBA00022982"/>
    </source>
</evidence>
<dbReference type="EnsemblPlants" id="Pp3c10_16100V3.3">
    <property type="protein sequence ID" value="PAC:32902159.CDS.1"/>
    <property type="gene ID" value="Pp3c10_16100"/>
</dbReference>
<dbReference type="OMA" id="THMENEM"/>
<dbReference type="PaxDb" id="3218-PP1S145_77V6.1"/>
<name>A9T0A5_PHYPA</name>
<evidence type="ECO:0000256" key="6">
    <source>
        <dbReference type="ARBA" id="ARBA00023004"/>
    </source>
</evidence>
<dbReference type="EnsemblPlants" id="Pp3c10_16100V3.2">
    <property type="protein sequence ID" value="PAC:32902158.CDS.1"/>
    <property type="gene ID" value="Pp3c10_16100"/>
</dbReference>
<dbReference type="GO" id="GO:0009055">
    <property type="term" value="F:electron transfer activity"/>
    <property type="evidence" value="ECO:0007669"/>
    <property type="project" value="InterPro"/>
</dbReference>
<gene>
    <name evidence="12" type="primary">LOC112288064</name>
    <name evidence="11" type="ORF">PHYPA_013957</name>
</gene>